<feature type="compositionally biased region" description="Basic and acidic residues" evidence="1">
    <location>
        <begin position="1"/>
        <end position="14"/>
    </location>
</feature>
<dbReference type="OrthoDB" id="3083232at2"/>
<dbReference type="AlphaFoldDB" id="A0A2D0MY58"/>
<proteinExistence type="predicted"/>
<accession>A0A2D0MY58</accession>
<reference evidence="2 3" key="1">
    <citation type="submission" date="2017-10" db="EMBL/GenBank/DDBJ databases">
        <title>The draft genome sequence of Lewinella nigricans NBRC 102662.</title>
        <authorList>
            <person name="Wang K."/>
        </authorList>
    </citation>
    <scope>NUCLEOTIDE SEQUENCE [LARGE SCALE GENOMIC DNA]</scope>
    <source>
        <strain evidence="2 3">NBRC 102662</strain>
    </source>
</reference>
<dbReference type="EMBL" id="PDUD01000073">
    <property type="protein sequence ID" value="PHN00829.1"/>
    <property type="molecule type" value="Genomic_DNA"/>
</dbReference>
<evidence type="ECO:0000313" key="2">
    <source>
        <dbReference type="EMBL" id="PHN00829.1"/>
    </source>
</evidence>
<evidence type="ECO:0000313" key="3">
    <source>
        <dbReference type="Proteomes" id="UP000223913"/>
    </source>
</evidence>
<keyword evidence="3" id="KW-1185">Reference proteome</keyword>
<protein>
    <submittedName>
        <fullName evidence="2">Uncharacterized protein</fullName>
    </submittedName>
</protein>
<sequence>MANEKKLRRDDFVKKVRPNPSSPEAVQLLQGYIGDSPVEGHFRIYFDEHLNNFIEVPTEAILECLPVEKSENPLGGSRVWLKKSTVVTFGDPAMTNRPRSSFLQGDLLTAYANSGFTFGAGGGAGIGLGGNDLVHTGHSAFNTACITNNPPCPTFDFTCHSCIGTCFRTCDGPSCLFTCNPTCPVTCGPIICNIAARSINPDTICTCAFVDRLVPVSRACNVPGNVAPGTFQGQAAGARYSGAFDPYRTGNFGY</sequence>
<organism evidence="2 3">
    <name type="scientific">Flavilitoribacter nigricans (strain ATCC 23147 / DSM 23189 / NBRC 102662 / NCIMB 1420 / SS-2)</name>
    <name type="common">Lewinella nigricans</name>
    <dbReference type="NCBI Taxonomy" id="1122177"/>
    <lineage>
        <taxon>Bacteria</taxon>
        <taxon>Pseudomonadati</taxon>
        <taxon>Bacteroidota</taxon>
        <taxon>Saprospiria</taxon>
        <taxon>Saprospirales</taxon>
        <taxon>Lewinellaceae</taxon>
        <taxon>Flavilitoribacter</taxon>
    </lineage>
</organism>
<evidence type="ECO:0000256" key="1">
    <source>
        <dbReference type="SAM" id="MobiDB-lite"/>
    </source>
</evidence>
<dbReference type="RefSeq" id="WP_099155779.1">
    <property type="nucleotide sequence ID" value="NZ_PDUD01000073.1"/>
</dbReference>
<name>A0A2D0MY58_FLAN2</name>
<dbReference type="Proteomes" id="UP000223913">
    <property type="component" value="Unassembled WGS sequence"/>
</dbReference>
<gene>
    <name evidence="2" type="ORF">CRP01_40295</name>
</gene>
<feature type="region of interest" description="Disordered" evidence="1">
    <location>
        <begin position="1"/>
        <end position="21"/>
    </location>
</feature>
<comment type="caution">
    <text evidence="2">The sequence shown here is derived from an EMBL/GenBank/DDBJ whole genome shotgun (WGS) entry which is preliminary data.</text>
</comment>